<evidence type="ECO:0000256" key="4">
    <source>
        <dbReference type="ARBA" id="ARBA00022729"/>
    </source>
</evidence>
<gene>
    <name evidence="7" type="ORF">GXW71_24135</name>
</gene>
<dbReference type="InterPro" id="IPR030678">
    <property type="entry name" value="Peptide/Ni-bd"/>
</dbReference>
<evidence type="ECO:0000256" key="5">
    <source>
        <dbReference type="SAM" id="SignalP"/>
    </source>
</evidence>
<proteinExistence type="inferred from homology"/>
<evidence type="ECO:0000313" key="7">
    <source>
        <dbReference type="EMBL" id="MBR0667467.1"/>
    </source>
</evidence>
<protein>
    <submittedName>
        <fullName evidence="7">ABC transporter substrate-binding protein</fullName>
    </submittedName>
</protein>
<comment type="caution">
    <text evidence="7">The sequence shown here is derived from an EMBL/GenBank/DDBJ whole genome shotgun (WGS) entry which is preliminary data.</text>
</comment>
<dbReference type="Gene3D" id="3.40.190.10">
    <property type="entry name" value="Periplasmic binding protein-like II"/>
    <property type="match status" value="1"/>
</dbReference>
<comment type="similarity">
    <text evidence="2">Belongs to the bacterial solute-binding protein 5 family.</text>
</comment>
<accession>A0ABS5F4I8</accession>
<dbReference type="EMBL" id="JAAGBB010000035">
    <property type="protein sequence ID" value="MBR0667467.1"/>
    <property type="molecule type" value="Genomic_DNA"/>
</dbReference>
<dbReference type="Gene3D" id="3.10.105.10">
    <property type="entry name" value="Dipeptide-binding Protein, Domain 3"/>
    <property type="match status" value="1"/>
</dbReference>
<dbReference type="Proteomes" id="UP001196870">
    <property type="component" value="Unassembled WGS sequence"/>
</dbReference>
<organism evidence="7 8">
    <name type="scientific">Plastoroseomonas hellenica</name>
    <dbReference type="NCBI Taxonomy" id="2687306"/>
    <lineage>
        <taxon>Bacteria</taxon>
        <taxon>Pseudomonadati</taxon>
        <taxon>Pseudomonadota</taxon>
        <taxon>Alphaproteobacteria</taxon>
        <taxon>Acetobacterales</taxon>
        <taxon>Acetobacteraceae</taxon>
        <taxon>Plastoroseomonas</taxon>
    </lineage>
</organism>
<feature type="signal peptide" evidence="5">
    <location>
        <begin position="1"/>
        <end position="33"/>
    </location>
</feature>
<dbReference type="Gene3D" id="3.90.76.10">
    <property type="entry name" value="Dipeptide-binding Protein, Domain 1"/>
    <property type="match status" value="1"/>
</dbReference>
<keyword evidence="4 5" id="KW-0732">Signal</keyword>
<evidence type="ECO:0000259" key="6">
    <source>
        <dbReference type="Pfam" id="PF00496"/>
    </source>
</evidence>
<dbReference type="InterPro" id="IPR039424">
    <property type="entry name" value="SBP_5"/>
</dbReference>
<dbReference type="RefSeq" id="WP_211855246.1">
    <property type="nucleotide sequence ID" value="NZ_JAAGBB010000035.1"/>
</dbReference>
<keyword evidence="8" id="KW-1185">Reference proteome</keyword>
<feature type="chain" id="PRO_5046110997" evidence="5">
    <location>
        <begin position="34"/>
        <end position="535"/>
    </location>
</feature>
<comment type="subcellular location">
    <subcellularLocation>
        <location evidence="1">Periplasm</location>
    </subcellularLocation>
</comment>
<name>A0ABS5F4I8_9PROT</name>
<dbReference type="PIRSF" id="PIRSF002741">
    <property type="entry name" value="MppA"/>
    <property type="match status" value="1"/>
</dbReference>
<dbReference type="InterPro" id="IPR000914">
    <property type="entry name" value="SBP_5_dom"/>
</dbReference>
<dbReference type="PANTHER" id="PTHR30290:SF9">
    <property type="entry name" value="OLIGOPEPTIDE-BINDING PROTEIN APPA"/>
    <property type="match status" value="1"/>
</dbReference>
<reference evidence="8" key="1">
    <citation type="journal article" date="2021" name="Syst. Appl. Microbiol.">
        <title>Roseomonas hellenica sp. nov., isolated from roots of wild-growing Alkanna tinctoria.</title>
        <authorList>
            <person name="Rat A."/>
            <person name="Naranjo H.D."/>
            <person name="Lebbe L."/>
            <person name="Cnockaert M."/>
            <person name="Krigas N."/>
            <person name="Grigoriadou K."/>
            <person name="Maloupa E."/>
            <person name="Willems A."/>
        </authorList>
    </citation>
    <scope>NUCLEOTIDE SEQUENCE [LARGE SCALE GENOMIC DNA]</scope>
    <source>
        <strain evidence="8">LMG 31523</strain>
    </source>
</reference>
<dbReference type="SUPFAM" id="SSF53850">
    <property type="entry name" value="Periplasmic binding protein-like II"/>
    <property type="match status" value="1"/>
</dbReference>
<keyword evidence="3" id="KW-0813">Transport</keyword>
<dbReference type="Pfam" id="PF00496">
    <property type="entry name" value="SBP_bac_5"/>
    <property type="match status" value="1"/>
</dbReference>
<sequence length="535" mass="58623">MPHVDPRSARPRHRFGFCAALLAGLALTSTALAQTLTIGLANPVNTVDPHFTNTTANFALSGHVFETLIARDARNRLVPGLAESWVPAGETVWEFRLRPGITWHDGRPFTADDVAFTIARVPHVQGSAGGYSGAVRTITRAEVVDAATIRFHSAQPNPLLPNELSTVQIISRHAGTDANPPDYNSGRAMIGTGPYRFIHYRPGEGAAFQRNDAYWRGAEPWARVNYRFIANDGARTAAVLAGDVDVIEQVPGNDLPRLRRDPRVSIAEISGIRLIYLQADFSRQGGDVPGVTDNNGQRLARNPFLDLRVRRALSIAIDRHALAERIMSGTAVPTGQWLPEGSYSHNPAVGVPAFDPGQARRLLAEAGFPQGFRMMLTTPNDRYPGDATTAQAVAQFWTRIGVRTEVESLPWSSYQTRGRQQEFGFRLGGWGSSTGEASYLLRNVIGTYDRARGWGTPNYGRYSNPALDAMTSRAIATMDDEVRETLLREAVQAAAEDLGMLPLFLLKNAWAVRRGFRYEARADEQTLAASTRPAP</sequence>
<dbReference type="CDD" id="cd08498">
    <property type="entry name" value="PBP2_NikA_DppA_OppA_like_2"/>
    <property type="match status" value="1"/>
</dbReference>
<evidence type="ECO:0000256" key="2">
    <source>
        <dbReference type="ARBA" id="ARBA00005695"/>
    </source>
</evidence>
<evidence type="ECO:0000256" key="3">
    <source>
        <dbReference type="ARBA" id="ARBA00022448"/>
    </source>
</evidence>
<evidence type="ECO:0000256" key="1">
    <source>
        <dbReference type="ARBA" id="ARBA00004418"/>
    </source>
</evidence>
<feature type="domain" description="Solute-binding protein family 5" evidence="6">
    <location>
        <begin position="77"/>
        <end position="444"/>
    </location>
</feature>
<evidence type="ECO:0000313" key="8">
    <source>
        <dbReference type="Proteomes" id="UP001196870"/>
    </source>
</evidence>
<dbReference type="PANTHER" id="PTHR30290">
    <property type="entry name" value="PERIPLASMIC BINDING COMPONENT OF ABC TRANSPORTER"/>
    <property type="match status" value="1"/>
</dbReference>